<dbReference type="EMBL" id="CP017146">
    <property type="protein sequence ID" value="QHO68860.1"/>
    <property type="molecule type" value="Genomic_DNA"/>
</dbReference>
<feature type="transmembrane region" description="Helical" evidence="6">
    <location>
        <begin position="133"/>
        <end position="151"/>
    </location>
</feature>
<feature type="transmembrane region" description="Helical" evidence="6">
    <location>
        <begin position="163"/>
        <end position="183"/>
    </location>
</feature>
<evidence type="ECO:0000256" key="2">
    <source>
        <dbReference type="ARBA" id="ARBA00022692"/>
    </source>
</evidence>
<evidence type="ECO:0000256" key="4">
    <source>
        <dbReference type="ARBA" id="ARBA00023136"/>
    </source>
</evidence>
<keyword evidence="4 6" id="KW-0472">Membrane</keyword>
<dbReference type="Pfam" id="PF00361">
    <property type="entry name" value="Proton_antipo_M"/>
    <property type="match status" value="1"/>
</dbReference>
<sequence>MDNWFLVASVVALPFVAALSSAVGSRAGIDRDVLARVACTLVGVGFVASVAAGWLVLGPQPGVDAGAGAVRLDPLAVLLAIVVLGLSGLIQSFAVRYLRGDIRQGWFVTMANLLTGFTVLLVCAGSVLTFAAAWVAAGAALVLLLATYPSAPLARAGVRRTAVQLSIGDTAVLLAVAVITVTAGGDVPLDRLGSLMATLPETVQIVVALLLVTGALARSSQIPFHTWLPSTLSAPTPVSALMHAGVVNAGAILLIRFGPAITLHQSVMTVIFLAGAATLVYASAVRMVKPDVKGRLVFSTMAQMGFMVMACGLGAFAAAIFHLIAHSLFKSTLFLGAGMGVRTHAASRDLPVRLPTRKRVVVAAVAGSVLLTLAALVAAQATINPGVSPASVGLLLFVAVTGIVTLAVGLATNFSPLTVGLGVLSIVGIGFGYTAFLALFASALDAQASVAAAPVWMLVLPALGLAAVGLLTRTGRRWGGLRDRLYSRALASSLSPTSASKGTL</sequence>
<dbReference type="RefSeq" id="WP_161885224.1">
    <property type="nucleotide sequence ID" value="NZ_CP017146.1"/>
</dbReference>
<comment type="subcellular location">
    <subcellularLocation>
        <location evidence="1">Endomembrane system</location>
        <topology evidence="1">Multi-pass membrane protein</topology>
    </subcellularLocation>
    <subcellularLocation>
        <location evidence="5">Membrane</location>
        <topology evidence="5">Multi-pass membrane protein</topology>
    </subcellularLocation>
</comment>
<keyword evidence="2 5" id="KW-0812">Transmembrane</keyword>
<protein>
    <recommendedName>
        <fullName evidence="7">NADH:quinone oxidoreductase/Mrp antiporter transmembrane domain-containing protein</fullName>
    </recommendedName>
</protein>
<dbReference type="GO" id="GO:0042773">
    <property type="term" value="P:ATP synthesis coupled electron transport"/>
    <property type="evidence" value="ECO:0007669"/>
    <property type="project" value="InterPro"/>
</dbReference>
<evidence type="ECO:0000256" key="5">
    <source>
        <dbReference type="RuleBase" id="RU000320"/>
    </source>
</evidence>
<dbReference type="GO" id="GO:0003954">
    <property type="term" value="F:NADH dehydrogenase activity"/>
    <property type="evidence" value="ECO:0007669"/>
    <property type="project" value="TreeGrafter"/>
</dbReference>
<dbReference type="GO" id="GO:0016020">
    <property type="term" value="C:membrane"/>
    <property type="evidence" value="ECO:0007669"/>
    <property type="project" value="UniProtKB-SubCell"/>
</dbReference>
<organism evidence="8 9">
    <name type="scientific">Marisediminicola antarctica</name>
    <dbReference type="NCBI Taxonomy" id="674079"/>
    <lineage>
        <taxon>Bacteria</taxon>
        <taxon>Bacillati</taxon>
        <taxon>Actinomycetota</taxon>
        <taxon>Actinomycetes</taxon>
        <taxon>Micrococcales</taxon>
        <taxon>Microbacteriaceae</taxon>
        <taxon>Marisediminicola</taxon>
    </lineage>
</organism>
<evidence type="ECO:0000313" key="8">
    <source>
        <dbReference type="EMBL" id="QHO68860.1"/>
    </source>
</evidence>
<feature type="transmembrane region" description="Helical" evidence="6">
    <location>
        <begin position="389"/>
        <end position="410"/>
    </location>
</feature>
<accession>A0A7L5AEP5</accession>
<feature type="transmembrane region" description="Helical" evidence="6">
    <location>
        <begin position="417"/>
        <end position="441"/>
    </location>
</feature>
<feature type="transmembrane region" description="Helical" evidence="6">
    <location>
        <begin position="77"/>
        <end position="98"/>
    </location>
</feature>
<dbReference type="PRINTS" id="PR01434">
    <property type="entry name" value="NADHDHGNASE5"/>
</dbReference>
<dbReference type="OrthoDB" id="9811798at2"/>
<keyword evidence="3 6" id="KW-1133">Transmembrane helix</keyword>
<name>A0A7L5AEP5_9MICO</name>
<evidence type="ECO:0000256" key="3">
    <source>
        <dbReference type="ARBA" id="ARBA00022989"/>
    </source>
</evidence>
<proteinExistence type="predicted"/>
<feature type="transmembrane region" description="Helical" evidence="6">
    <location>
        <begin position="238"/>
        <end position="257"/>
    </location>
</feature>
<dbReference type="PANTHER" id="PTHR42829">
    <property type="entry name" value="NADH-UBIQUINONE OXIDOREDUCTASE CHAIN 5"/>
    <property type="match status" value="1"/>
</dbReference>
<feature type="transmembrane region" description="Helical" evidence="6">
    <location>
        <begin position="453"/>
        <end position="472"/>
    </location>
</feature>
<evidence type="ECO:0000256" key="1">
    <source>
        <dbReference type="ARBA" id="ARBA00004127"/>
    </source>
</evidence>
<feature type="transmembrane region" description="Helical" evidence="6">
    <location>
        <begin position="105"/>
        <end position="127"/>
    </location>
</feature>
<dbReference type="InterPro" id="IPR003945">
    <property type="entry name" value="NU5C-like"/>
</dbReference>
<dbReference type="GO" id="GO:0012505">
    <property type="term" value="C:endomembrane system"/>
    <property type="evidence" value="ECO:0007669"/>
    <property type="project" value="UniProtKB-SubCell"/>
</dbReference>
<dbReference type="PANTHER" id="PTHR42829:SF1">
    <property type="entry name" value="INORGANIC CARBON TRANSPORTER SUBUNIT DABB-RELATED"/>
    <property type="match status" value="1"/>
</dbReference>
<dbReference type="InterPro" id="IPR001750">
    <property type="entry name" value="ND/Mrp_TM"/>
</dbReference>
<dbReference type="GO" id="GO:0015990">
    <property type="term" value="P:electron transport coupled proton transport"/>
    <property type="evidence" value="ECO:0007669"/>
    <property type="project" value="TreeGrafter"/>
</dbReference>
<evidence type="ECO:0000256" key="6">
    <source>
        <dbReference type="SAM" id="Phobius"/>
    </source>
</evidence>
<keyword evidence="9" id="KW-1185">Reference proteome</keyword>
<feature type="transmembrane region" description="Helical" evidence="6">
    <location>
        <begin position="263"/>
        <end position="284"/>
    </location>
</feature>
<evidence type="ECO:0000259" key="7">
    <source>
        <dbReference type="Pfam" id="PF00361"/>
    </source>
</evidence>
<gene>
    <name evidence="8" type="ORF">BHD05_03605</name>
</gene>
<feature type="transmembrane region" description="Helical" evidence="6">
    <location>
        <begin position="6"/>
        <end position="25"/>
    </location>
</feature>
<dbReference type="Proteomes" id="UP000464507">
    <property type="component" value="Chromosome"/>
</dbReference>
<dbReference type="KEGG" id="mant:BHD05_03605"/>
<feature type="transmembrane region" description="Helical" evidence="6">
    <location>
        <begin position="361"/>
        <end position="383"/>
    </location>
</feature>
<evidence type="ECO:0000313" key="9">
    <source>
        <dbReference type="Proteomes" id="UP000464507"/>
    </source>
</evidence>
<dbReference type="GO" id="GO:0008137">
    <property type="term" value="F:NADH dehydrogenase (ubiquinone) activity"/>
    <property type="evidence" value="ECO:0007669"/>
    <property type="project" value="InterPro"/>
</dbReference>
<feature type="domain" description="NADH:quinone oxidoreductase/Mrp antiporter transmembrane" evidence="7">
    <location>
        <begin position="124"/>
        <end position="347"/>
    </location>
</feature>
<dbReference type="AlphaFoldDB" id="A0A7L5AEP5"/>
<reference evidence="8 9" key="1">
    <citation type="submission" date="2016-09" db="EMBL/GenBank/DDBJ databases">
        <title>Complete genome sequence of microbes from the polar regions.</title>
        <authorList>
            <person name="Liao L."/>
            <person name="Chen B."/>
        </authorList>
    </citation>
    <scope>NUCLEOTIDE SEQUENCE [LARGE SCALE GENOMIC DNA]</scope>
    <source>
        <strain evidence="8 9">ZS314</strain>
    </source>
</reference>
<feature type="transmembrane region" description="Helical" evidence="6">
    <location>
        <begin position="37"/>
        <end position="57"/>
    </location>
</feature>
<feature type="transmembrane region" description="Helical" evidence="6">
    <location>
        <begin position="296"/>
        <end position="317"/>
    </location>
</feature>